<dbReference type="Pfam" id="PF00672">
    <property type="entry name" value="HAMP"/>
    <property type="match status" value="1"/>
</dbReference>
<dbReference type="RefSeq" id="WP_002703160.1">
    <property type="nucleotide sequence ID" value="NZ_AGRW01000040.1"/>
</dbReference>
<dbReference type="GO" id="GO:0035556">
    <property type="term" value="P:intracellular signal transduction"/>
    <property type="evidence" value="ECO:0007669"/>
    <property type="project" value="InterPro"/>
</dbReference>
<dbReference type="GO" id="GO:0006171">
    <property type="term" value="P:cAMP biosynthetic process"/>
    <property type="evidence" value="ECO:0007669"/>
    <property type="project" value="TreeGrafter"/>
</dbReference>
<evidence type="ECO:0000313" key="4">
    <source>
        <dbReference type="EMBL" id="EIC02352.1"/>
    </source>
</evidence>
<dbReference type="PANTHER" id="PTHR43081:SF1">
    <property type="entry name" value="ADENYLATE CYCLASE, TERMINAL-DIFFERENTIATION SPECIFIC"/>
    <property type="match status" value="1"/>
</dbReference>
<dbReference type="InterPro" id="IPR029787">
    <property type="entry name" value="Nucleotide_cyclase"/>
</dbReference>
<feature type="region of interest" description="Disordered" evidence="1">
    <location>
        <begin position="1"/>
        <end position="52"/>
    </location>
</feature>
<evidence type="ECO:0000256" key="2">
    <source>
        <dbReference type="SAM" id="Phobius"/>
    </source>
</evidence>
<dbReference type="InterPro" id="IPR001054">
    <property type="entry name" value="A/G_cyclase"/>
</dbReference>
<dbReference type="AlphaFoldDB" id="H7EJ38"/>
<feature type="domain" description="Guanylate cyclase" evidence="3">
    <location>
        <begin position="494"/>
        <end position="672"/>
    </location>
</feature>
<dbReference type="PROSITE" id="PS50125">
    <property type="entry name" value="GUANYLATE_CYCLASE_2"/>
    <property type="match status" value="1"/>
</dbReference>
<keyword evidence="2" id="KW-1133">Transmembrane helix</keyword>
<dbReference type="InterPro" id="IPR050697">
    <property type="entry name" value="Adenylyl/Guanylyl_Cyclase_3/4"/>
</dbReference>
<dbReference type="Pfam" id="PF00211">
    <property type="entry name" value="Guanylate_cyc"/>
    <property type="match status" value="1"/>
</dbReference>
<protein>
    <submittedName>
        <fullName evidence="4">Adenylate/guanylate cyclase with integral membrane sensor</fullName>
    </submittedName>
</protein>
<dbReference type="CDD" id="cd07302">
    <property type="entry name" value="CHD"/>
    <property type="match status" value="1"/>
</dbReference>
<name>H7EJ38_9SPIR</name>
<keyword evidence="2" id="KW-0812">Transmembrane</keyword>
<feature type="compositionally biased region" description="Basic and acidic residues" evidence="1">
    <location>
        <begin position="23"/>
        <end position="49"/>
    </location>
</feature>
<proteinExistence type="predicted"/>
<dbReference type="PATRIC" id="fig|907348.3.peg.855"/>
<evidence type="ECO:0000313" key="5">
    <source>
        <dbReference type="Proteomes" id="UP000003571"/>
    </source>
</evidence>
<comment type="caution">
    <text evidence="4">The sequence shown here is derived from an EMBL/GenBank/DDBJ whole genome shotgun (WGS) entry which is preliminary data.</text>
</comment>
<dbReference type="Gene3D" id="3.30.70.1230">
    <property type="entry name" value="Nucleotide cyclase"/>
    <property type="match status" value="1"/>
</dbReference>
<dbReference type="GO" id="GO:0004016">
    <property type="term" value="F:adenylate cyclase activity"/>
    <property type="evidence" value="ECO:0007669"/>
    <property type="project" value="UniProtKB-ARBA"/>
</dbReference>
<sequence>MNEGSDKKSKSVKRRKLSLNQKPAEEESRDKNPPTESASPEKKEAEPDIVRQASMSVPVDFFMEESSRTGTASDIEMAKRAIEQEKRELKERRRAQLREEKARKREESKAARVKHPIGAKLILITSLLVIVALGGVTLLVSYFITNDVRMSAEENNFAINERTASDCENRILNATSSAELFLDLISTADGDEYRLGSIEAMFFERNKSLAAVFVPERNKVFSNRTFLISHEIEKTAVESFFAQESDSVEKAGRGAFELINATPFFGVPMIAIACRLKSGEDNPVTCILTSAEEITETFSNGHINQSCFVNSAGEILVHGDADMARRGEEISGNPVVRKMSESLMNNGQMTFRDENGEEYIAAFKRMSFGNGGVITTVKMSVVLEGINGTTRRNFYIMLGVLSIAITIIYFFSRSLSVPLKALTAVVNEINRGNFNTELFNSLKTNGKDEIGVLVKSTKNEREILDLFSRLTNKGVTSAVITKQIDFEPHLKDVTIFFSDIRGFTAISDGFKKRFGEKSAAEIIGFLNDYMGRMVTCIKNTGGVVDKFEGDAIMACWGVLRNEADDIESGLPRGKISVTALMNREMHKMHVREDALSAITSCIAMRYSLRKYNKDARLFTEAHKNEPLAQYKPEIRIGAGLNSGRVTVGFMGSFDKMEFTSIGDAVNLASRTEASNKPCGTDILITEDTLALLGDYIRSEANGFEIADECKKDEIIVEQIPVEFEVKGKGKQHFYGVVNMPNFDVTDFFRRGDPSFEADADCMNVVGKDGPKNLHELRVLLGIPEPEFEKVNLDAEENKIQPSAQ</sequence>
<gene>
    <name evidence="4" type="ORF">TresaDRAFT_1799</name>
</gene>
<reference evidence="4 5" key="1">
    <citation type="submission" date="2011-09" db="EMBL/GenBank/DDBJ databases">
        <title>The draft genome of Treponema saccharophilum DSM 2985.</title>
        <authorList>
            <consortium name="US DOE Joint Genome Institute (JGI-PGF)"/>
            <person name="Lucas S."/>
            <person name="Copeland A."/>
            <person name="Lapidus A."/>
            <person name="Glavina del Rio T."/>
            <person name="Dalin E."/>
            <person name="Tice H."/>
            <person name="Bruce D."/>
            <person name="Goodwin L."/>
            <person name="Pitluck S."/>
            <person name="Peters L."/>
            <person name="Kyrpides N."/>
            <person name="Mavromatis K."/>
            <person name="Ivanova N."/>
            <person name="Markowitz V."/>
            <person name="Cheng J.-F."/>
            <person name="Hugenholtz P."/>
            <person name="Woyke T."/>
            <person name="Wu D."/>
            <person name="Gronow S."/>
            <person name="Wellnitz S."/>
            <person name="Brambilla E."/>
            <person name="Klenk H.-P."/>
            <person name="Eisen J.A."/>
        </authorList>
    </citation>
    <scope>NUCLEOTIDE SEQUENCE [LARGE SCALE GENOMIC DNA]</scope>
    <source>
        <strain evidence="4 5">DSM 2985</strain>
    </source>
</reference>
<accession>H7EJ38</accession>
<feature type="transmembrane region" description="Helical" evidence="2">
    <location>
        <begin position="394"/>
        <end position="412"/>
    </location>
</feature>
<feature type="region of interest" description="Disordered" evidence="1">
    <location>
        <begin position="86"/>
        <end position="109"/>
    </location>
</feature>
<dbReference type="PANTHER" id="PTHR43081">
    <property type="entry name" value="ADENYLATE CYCLASE, TERMINAL-DIFFERENTIATION SPECIFIC-RELATED"/>
    <property type="match status" value="1"/>
</dbReference>
<dbReference type="eggNOG" id="COG3850">
    <property type="taxonomic scope" value="Bacteria"/>
</dbReference>
<keyword evidence="5" id="KW-1185">Reference proteome</keyword>
<dbReference type="Gene3D" id="6.10.340.10">
    <property type="match status" value="1"/>
</dbReference>
<dbReference type="eggNOG" id="COG2114">
    <property type="taxonomic scope" value="Bacteria"/>
</dbReference>
<dbReference type="EMBL" id="AGRW01000040">
    <property type="protein sequence ID" value="EIC02352.1"/>
    <property type="molecule type" value="Genomic_DNA"/>
</dbReference>
<dbReference type="InterPro" id="IPR003660">
    <property type="entry name" value="HAMP_dom"/>
</dbReference>
<organism evidence="4 5">
    <name type="scientific">Treponema saccharophilum DSM 2985</name>
    <dbReference type="NCBI Taxonomy" id="907348"/>
    <lineage>
        <taxon>Bacteria</taxon>
        <taxon>Pseudomonadati</taxon>
        <taxon>Spirochaetota</taxon>
        <taxon>Spirochaetia</taxon>
        <taxon>Spirochaetales</taxon>
        <taxon>Treponemataceae</taxon>
        <taxon>Treponema</taxon>
    </lineage>
</organism>
<feature type="transmembrane region" description="Helical" evidence="2">
    <location>
        <begin position="121"/>
        <end position="144"/>
    </location>
</feature>
<keyword evidence="2" id="KW-0472">Membrane</keyword>
<dbReference type="STRING" id="907348.TresaDRAFT_1799"/>
<evidence type="ECO:0000256" key="1">
    <source>
        <dbReference type="SAM" id="MobiDB-lite"/>
    </source>
</evidence>
<dbReference type="CDD" id="cd18774">
    <property type="entry name" value="PDC2_HK_sensor"/>
    <property type="match status" value="1"/>
</dbReference>
<dbReference type="Proteomes" id="UP000003571">
    <property type="component" value="Unassembled WGS sequence"/>
</dbReference>
<dbReference type="GO" id="GO:0016020">
    <property type="term" value="C:membrane"/>
    <property type="evidence" value="ECO:0007669"/>
    <property type="project" value="InterPro"/>
</dbReference>
<evidence type="ECO:0000259" key="3">
    <source>
        <dbReference type="PROSITE" id="PS50125"/>
    </source>
</evidence>
<dbReference type="CDD" id="cd06225">
    <property type="entry name" value="HAMP"/>
    <property type="match status" value="1"/>
</dbReference>
<dbReference type="OrthoDB" id="9806704at2"/>
<dbReference type="SUPFAM" id="SSF55073">
    <property type="entry name" value="Nucleotide cyclase"/>
    <property type="match status" value="1"/>
</dbReference>
<dbReference type="SMART" id="SM00044">
    <property type="entry name" value="CYCc"/>
    <property type="match status" value="1"/>
</dbReference>